<evidence type="ECO:0000256" key="8">
    <source>
        <dbReference type="ARBA" id="ARBA00022645"/>
    </source>
</evidence>
<comment type="similarity">
    <text evidence="5">In the N-terminal section; belongs to the glycosyltransferase 51 family.</text>
</comment>
<keyword evidence="26" id="KW-0175">Coiled coil</keyword>
<feature type="domain" description="Penicillin-binding protein transpeptidase" evidence="28">
    <location>
        <begin position="363"/>
        <end position="629"/>
    </location>
</feature>
<evidence type="ECO:0000256" key="22">
    <source>
        <dbReference type="ARBA" id="ARBA00034000"/>
    </source>
</evidence>
<evidence type="ECO:0000256" key="6">
    <source>
        <dbReference type="ARBA" id="ARBA00012448"/>
    </source>
</evidence>
<dbReference type="GO" id="GO:0071555">
    <property type="term" value="P:cell wall organization"/>
    <property type="evidence" value="ECO:0007669"/>
    <property type="project" value="UniProtKB-KW"/>
</dbReference>
<dbReference type="GO" id="GO:0008955">
    <property type="term" value="F:peptidoglycan glycosyltransferase activity"/>
    <property type="evidence" value="ECO:0007669"/>
    <property type="project" value="UniProtKB-EC"/>
</dbReference>
<dbReference type="OrthoDB" id="9766909at2"/>
<dbReference type="PANTHER" id="PTHR32282:SF33">
    <property type="entry name" value="PEPTIDOGLYCAN GLYCOSYLTRANSFERASE"/>
    <property type="match status" value="1"/>
</dbReference>
<dbReference type="InterPro" id="IPR001264">
    <property type="entry name" value="Glyco_trans_51"/>
</dbReference>
<evidence type="ECO:0000256" key="18">
    <source>
        <dbReference type="ARBA" id="ARBA00023136"/>
    </source>
</evidence>
<evidence type="ECO:0000256" key="13">
    <source>
        <dbReference type="ARBA" id="ARBA00022801"/>
    </source>
</evidence>
<dbReference type="EC" id="3.4.16.4" evidence="6"/>
<evidence type="ECO:0000313" key="31">
    <source>
        <dbReference type="Proteomes" id="UP000095564"/>
    </source>
</evidence>
<feature type="coiled-coil region" evidence="26">
    <location>
        <begin position="724"/>
        <end position="780"/>
    </location>
</feature>
<keyword evidence="8" id="KW-0121">Carboxypeptidase</keyword>
<keyword evidence="10" id="KW-0328">Glycosyltransferase</keyword>
<keyword evidence="16" id="KW-0573">Peptidoglycan synthesis</keyword>
<evidence type="ECO:0000256" key="21">
    <source>
        <dbReference type="ARBA" id="ARBA00023316"/>
    </source>
</evidence>
<dbReference type="SUPFAM" id="SSF56601">
    <property type="entry name" value="beta-lactamase/transpeptidase-like"/>
    <property type="match status" value="1"/>
</dbReference>
<dbReference type="InterPro" id="IPR012338">
    <property type="entry name" value="Beta-lactam/transpept-like"/>
</dbReference>
<evidence type="ECO:0000256" key="10">
    <source>
        <dbReference type="ARBA" id="ARBA00022676"/>
    </source>
</evidence>
<keyword evidence="20" id="KW-0511">Multifunctional enzyme</keyword>
<evidence type="ECO:0000259" key="29">
    <source>
        <dbReference type="Pfam" id="PF00912"/>
    </source>
</evidence>
<evidence type="ECO:0000256" key="16">
    <source>
        <dbReference type="ARBA" id="ARBA00022984"/>
    </source>
</evidence>
<feature type="domain" description="Glycosyl transferase family 51" evidence="29">
    <location>
        <begin position="64"/>
        <end position="239"/>
    </location>
</feature>
<dbReference type="Pfam" id="PF00912">
    <property type="entry name" value="Transgly"/>
    <property type="match status" value="1"/>
</dbReference>
<dbReference type="GO" id="GO:0005886">
    <property type="term" value="C:plasma membrane"/>
    <property type="evidence" value="ECO:0007669"/>
    <property type="project" value="UniProtKB-SubCell"/>
</dbReference>
<dbReference type="SUPFAM" id="SSF53955">
    <property type="entry name" value="Lysozyme-like"/>
    <property type="match status" value="1"/>
</dbReference>
<gene>
    <name evidence="30" type="primary">pbpD_3</name>
    <name evidence="30" type="ORF">ERS852520_02311</name>
</gene>
<dbReference type="Pfam" id="PF00905">
    <property type="entry name" value="Transpeptidase"/>
    <property type="match status" value="1"/>
</dbReference>
<dbReference type="RefSeq" id="WP_055161041.1">
    <property type="nucleotide sequence ID" value="NZ_CZAU01000023.1"/>
</dbReference>
<dbReference type="EMBL" id="CZAU01000023">
    <property type="protein sequence ID" value="CUP83105.1"/>
    <property type="molecule type" value="Genomic_DNA"/>
</dbReference>
<comment type="subcellular location">
    <subcellularLocation>
        <location evidence="2">Cell membrane</location>
        <topology evidence="2">Single-pass type II membrane protein</topology>
    </subcellularLocation>
</comment>
<dbReference type="GO" id="GO:0008658">
    <property type="term" value="F:penicillin binding"/>
    <property type="evidence" value="ECO:0007669"/>
    <property type="project" value="InterPro"/>
</dbReference>
<keyword evidence="18 27" id="KW-0472">Membrane</keyword>
<dbReference type="GO" id="GO:0009002">
    <property type="term" value="F:serine-type D-Ala-D-Ala carboxypeptidase activity"/>
    <property type="evidence" value="ECO:0007669"/>
    <property type="project" value="UniProtKB-EC"/>
</dbReference>
<evidence type="ECO:0000256" key="26">
    <source>
        <dbReference type="SAM" id="Coils"/>
    </source>
</evidence>
<keyword evidence="9" id="KW-0645">Protease</keyword>
<comment type="similarity">
    <text evidence="4">In the C-terminal section; belongs to the transpeptidase family.</text>
</comment>
<comment type="pathway">
    <text evidence="3">Cell wall biogenesis; peptidoglycan biosynthesis.</text>
</comment>
<feature type="transmembrane region" description="Helical" evidence="27">
    <location>
        <begin position="7"/>
        <end position="26"/>
    </location>
</feature>
<evidence type="ECO:0000256" key="15">
    <source>
        <dbReference type="ARBA" id="ARBA00022968"/>
    </source>
</evidence>
<accession>A0A174RIU5</accession>
<evidence type="ECO:0000256" key="17">
    <source>
        <dbReference type="ARBA" id="ARBA00022989"/>
    </source>
</evidence>
<comment type="function">
    <text evidence="1">Cell wall formation. Synthesis of cross-linked peptidoglycan from the lipid intermediates. The enzyme has a penicillin-insensitive transglycosylase N-terminal domain (formation of linear glycan strands) and a penicillin-sensitive transpeptidase C-terminal domain (cross-linking of the peptide subunits).</text>
</comment>
<evidence type="ECO:0000256" key="4">
    <source>
        <dbReference type="ARBA" id="ARBA00007090"/>
    </source>
</evidence>
<evidence type="ECO:0000256" key="9">
    <source>
        <dbReference type="ARBA" id="ARBA00022670"/>
    </source>
</evidence>
<keyword evidence="21" id="KW-0961">Cell wall biogenesis/degradation</keyword>
<keyword evidence="12 27" id="KW-0812">Transmembrane</keyword>
<evidence type="ECO:0000256" key="27">
    <source>
        <dbReference type="SAM" id="Phobius"/>
    </source>
</evidence>
<dbReference type="AlphaFoldDB" id="A0A174RIU5"/>
<evidence type="ECO:0000256" key="7">
    <source>
        <dbReference type="ARBA" id="ARBA00018638"/>
    </source>
</evidence>
<dbReference type="InterPro" id="IPR001460">
    <property type="entry name" value="PCN-bd_Tpept"/>
</dbReference>
<evidence type="ECO:0000256" key="25">
    <source>
        <dbReference type="ARBA" id="ARBA00060592"/>
    </source>
</evidence>
<keyword evidence="15" id="KW-0735">Signal-anchor</keyword>
<evidence type="ECO:0000256" key="20">
    <source>
        <dbReference type="ARBA" id="ARBA00023268"/>
    </source>
</evidence>
<dbReference type="InterPro" id="IPR023346">
    <property type="entry name" value="Lysozyme-like_dom_sf"/>
</dbReference>
<dbReference type="GO" id="GO:0046677">
    <property type="term" value="P:response to antibiotic"/>
    <property type="evidence" value="ECO:0007669"/>
    <property type="project" value="UniProtKB-KW"/>
</dbReference>
<dbReference type="Gene3D" id="3.40.710.10">
    <property type="entry name" value="DD-peptidase/beta-lactamase superfamily"/>
    <property type="match status" value="1"/>
</dbReference>
<name>A0A174RIU5_ANAHA</name>
<evidence type="ECO:0000256" key="23">
    <source>
        <dbReference type="ARBA" id="ARBA00044770"/>
    </source>
</evidence>
<dbReference type="InterPro" id="IPR050396">
    <property type="entry name" value="Glycosyltr_51/Transpeptidase"/>
</dbReference>
<evidence type="ECO:0000256" key="3">
    <source>
        <dbReference type="ARBA" id="ARBA00004752"/>
    </source>
</evidence>
<evidence type="ECO:0000256" key="24">
    <source>
        <dbReference type="ARBA" id="ARBA00049902"/>
    </source>
</evidence>
<evidence type="ECO:0000256" key="12">
    <source>
        <dbReference type="ARBA" id="ARBA00022692"/>
    </source>
</evidence>
<organism evidence="30 31">
    <name type="scientific">Anaerostipes hadrus</name>
    <dbReference type="NCBI Taxonomy" id="649756"/>
    <lineage>
        <taxon>Bacteria</taxon>
        <taxon>Bacillati</taxon>
        <taxon>Bacillota</taxon>
        <taxon>Clostridia</taxon>
        <taxon>Lachnospirales</taxon>
        <taxon>Lachnospiraceae</taxon>
        <taxon>Anaerostipes</taxon>
    </lineage>
</organism>
<comment type="catalytic activity">
    <reaction evidence="22">
        <text>Preferential cleavage: (Ac)2-L-Lys-D-Ala-|-D-Ala. Also transpeptidation of peptidyl-alanyl moieties that are N-acyl substituents of D-alanine.</text>
        <dbReference type="EC" id="3.4.16.4"/>
    </reaction>
</comment>
<dbReference type="PANTHER" id="PTHR32282">
    <property type="entry name" value="BINDING PROTEIN TRANSPEPTIDASE, PUTATIVE-RELATED"/>
    <property type="match status" value="1"/>
</dbReference>
<keyword evidence="13" id="KW-0378">Hydrolase</keyword>
<keyword evidence="19" id="KW-0046">Antibiotic resistance</keyword>
<evidence type="ECO:0000259" key="28">
    <source>
        <dbReference type="Pfam" id="PF00905"/>
    </source>
</evidence>
<reference evidence="30 31" key="1">
    <citation type="submission" date="2015-09" db="EMBL/GenBank/DDBJ databases">
        <authorList>
            <consortium name="Pathogen Informatics"/>
        </authorList>
    </citation>
    <scope>NUCLEOTIDE SEQUENCE [LARGE SCALE GENOMIC DNA]</scope>
    <source>
        <strain evidence="30 31">2789STDY5834908</strain>
    </source>
</reference>
<evidence type="ECO:0000256" key="2">
    <source>
        <dbReference type="ARBA" id="ARBA00004401"/>
    </source>
</evidence>
<evidence type="ECO:0000256" key="19">
    <source>
        <dbReference type="ARBA" id="ARBA00023251"/>
    </source>
</evidence>
<dbReference type="Gene3D" id="1.10.3810.10">
    <property type="entry name" value="Biosynthetic peptidoglycan transglycosylase-like"/>
    <property type="match status" value="1"/>
</dbReference>
<evidence type="ECO:0000256" key="1">
    <source>
        <dbReference type="ARBA" id="ARBA00002624"/>
    </source>
</evidence>
<evidence type="ECO:0000256" key="5">
    <source>
        <dbReference type="ARBA" id="ARBA00007739"/>
    </source>
</evidence>
<dbReference type="GO" id="GO:0009252">
    <property type="term" value="P:peptidoglycan biosynthetic process"/>
    <property type="evidence" value="ECO:0007669"/>
    <property type="project" value="UniProtKB-UniPathway"/>
</dbReference>
<evidence type="ECO:0000256" key="11">
    <source>
        <dbReference type="ARBA" id="ARBA00022679"/>
    </source>
</evidence>
<dbReference type="GO" id="GO:0008360">
    <property type="term" value="P:regulation of cell shape"/>
    <property type="evidence" value="ECO:0007669"/>
    <property type="project" value="UniProtKB-KW"/>
</dbReference>
<dbReference type="UniPathway" id="UPA00219"/>
<dbReference type="Proteomes" id="UP000095564">
    <property type="component" value="Unassembled WGS sequence"/>
</dbReference>
<sequence length="847" mass="97086">MMMRKRKIIGIIGLVLILVIVLFYVVRIRPMVTEYKKIAYDKLANIDEDTFAKLENTKVYGKNGKLIGEVNSGSYQYKKISEISKYVQDGYIAVEDKNFKSHHGIDYLATVRAGIKLVLNRGKATQGGSTITQQLVKNSFLSQEKTFTRKIAEFFLAPEIEKMYTKPQIMEYYCNSNYYGNRCYGIGNAASYYFHKNADQLTLSEAALLVGLSNNPSRYDPVTNYNSSIRKRDRVLKHMLDAKVISKTQYQQAKNEKIEIAEYRKNVKPEGYQTSFAIYQATLELMKKNGFEFQYTFQDKEDEKQYKERYQEEYQKYFQKLRNGGYKLYTSFDQECQKALQSSVDHNLRSFTKKKKGKYELQGAAVSIDNETGNIVAVVGGRGQNDQYNRGYLAIRQPGSSIKPLLDYTPAFDSGVYYPSKVISDRKTSFGPSNADHSYSGSRTIRNAIIHSTNTVAWNVLQKIGVKNGLKYLTNLQFSNLSYLDNKNASAALGGFTHGVRVVDMAKGFATLENGGVYQDNSCIDKIMFKEHEVLKHKNTRKNVYSSASAYMITDCMKDAVKNGTGKNAQVKGQIIAGKTGTTNDYKDAWFCGYSRYYTTSVWVGCDDPNPMDNLTGSSYPSKIFSDYMTKVHKGKMKKDFKMPDTVYRKDGDLFSKDIDDTLHETVLENILKEQIKKAENAVEDFEAFTITDGESAYLLDDKYQKVCTAIEKVDDSTQKAKFRQRIEDHYDNLLEEQKKWKDAMETYVTQKEQQRIAENEKAEKEAVQKRQVYEQQQNIKLVKSYISRLDVMDTYDDTAEDIITKLQEALKKCEDYDTYDELNQKAEQAIERVRNLNSDTTTTESN</sequence>
<dbReference type="EC" id="2.4.99.28" evidence="23"/>
<keyword evidence="11" id="KW-0808">Transferase</keyword>
<keyword evidence="14" id="KW-0133">Cell shape</keyword>
<proteinExistence type="inferred from homology"/>
<evidence type="ECO:0000256" key="14">
    <source>
        <dbReference type="ARBA" id="ARBA00022960"/>
    </source>
</evidence>
<comment type="catalytic activity">
    <reaction evidence="24">
        <text>[GlcNAc-(1-&gt;4)-Mur2Ac(oyl-L-Ala-gamma-D-Glu-L-Lys-D-Ala-D-Ala)](n)-di-trans,octa-cis-undecaprenyl diphosphate + beta-D-GlcNAc-(1-&gt;4)-Mur2Ac(oyl-L-Ala-gamma-D-Glu-L-Lys-D-Ala-D-Ala)-di-trans,octa-cis-undecaprenyl diphosphate = [GlcNAc-(1-&gt;4)-Mur2Ac(oyl-L-Ala-gamma-D-Glu-L-Lys-D-Ala-D-Ala)](n+1)-di-trans,octa-cis-undecaprenyl diphosphate + di-trans,octa-cis-undecaprenyl diphosphate + H(+)</text>
        <dbReference type="Rhea" id="RHEA:23708"/>
        <dbReference type="Rhea" id="RHEA-COMP:9602"/>
        <dbReference type="Rhea" id="RHEA-COMP:9603"/>
        <dbReference type="ChEBI" id="CHEBI:15378"/>
        <dbReference type="ChEBI" id="CHEBI:58405"/>
        <dbReference type="ChEBI" id="CHEBI:60033"/>
        <dbReference type="ChEBI" id="CHEBI:78435"/>
        <dbReference type="EC" id="2.4.99.28"/>
    </reaction>
</comment>
<dbReference type="GO" id="GO:0006508">
    <property type="term" value="P:proteolysis"/>
    <property type="evidence" value="ECO:0007669"/>
    <property type="project" value="UniProtKB-KW"/>
</dbReference>
<evidence type="ECO:0000313" key="30">
    <source>
        <dbReference type="EMBL" id="CUP83105.1"/>
    </source>
</evidence>
<dbReference type="FunFam" id="1.10.3810.10:FF:000001">
    <property type="entry name" value="Penicillin-binding protein 1A"/>
    <property type="match status" value="1"/>
</dbReference>
<dbReference type="InterPro" id="IPR036950">
    <property type="entry name" value="PBP_transglycosylase"/>
</dbReference>
<comment type="pathway">
    <text evidence="25">Glycan biosynthesis.</text>
</comment>
<keyword evidence="17 27" id="KW-1133">Transmembrane helix</keyword>
<protein>
    <recommendedName>
        <fullName evidence="7">Penicillin-binding protein 1A</fullName>
        <ecNumber evidence="23">2.4.99.28</ecNumber>
        <ecNumber evidence="6">3.4.16.4</ecNumber>
    </recommendedName>
</protein>